<feature type="chain" id="PRO_5041280720" description="CX domain-containing protein" evidence="2">
    <location>
        <begin position="23"/>
        <end position="210"/>
    </location>
</feature>
<feature type="transmembrane region" description="Helical" evidence="1">
    <location>
        <begin position="100"/>
        <end position="123"/>
    </location>
</feature>
<dbReference type="EMBL" id="JAUCMV010000005">
    <property type="protein sequence ID" value="KAK0399383.1"/>
    <property type="molecule type" value="Genomic_DNA"/>
</dbReference>
<sequence length="210" mass="23261">MSELLYVVGLGCVALLSSTASAAVCNPPGEPVSGADTSVASTFRFKNAKTCPDFKDDEKQTECCASQITPGTFYCCTEERKFEIESEIAAELRRQFIRNYLALIIVCCVVALLVLFVCGSVICKRCSKCPMYREKQCEYVVSVNEQSSRYRPVDSVVTSKQVLYEAPPPYDFGTSRASSNPPNPSVLQRTHDWHCLLENEVNDSRQNSAP</sequence>
<proteinExistence type="predicted"/>
<keyword evidence="1" id="KW-0812">Transmembrane</keyword>
<dbReference type="Proteomes" id="UP001175271">
    <property type="component" value="Unassembled WGS sequence"/>
</dbReference>
<name>A0AA39H525_9BILA</name>
<accession>A0AA39H525</accession>
<evidence type="ECO:0008006" key="5">
    <source>
        <dbReference type="Google" id="ProtNLM"/>
    </source>
</evidence>
<keyword evidence="1" id="KW-1133">Transmembrane helix</keyword>
<keyword evidence="1" id="KW-0472">Membrane</keyword>
<evidence type="ECO:0000313" key="4">
    <source>
        <dbReference type="Proteomes" id="UP001175271"/>
    </source>
</evidence>
<evidence type="ECO:0000313" key="3">
    <source>
        <dbReference type="EMBL" id="KAK0399383.1"/>
    </source>
</evidence>
<protein>
    <recommendedName>
        <fullName evidence="5">CX domain-containing protein</fullName>
    </recommendedName>
</protein>
<evidence type="ECO:0000256" key="2">
    <source>
        <dbReference type="SAM" id="SignalP"/>
    </source>
</evidence>
<gene>
    <name evidence="3" type="ORF">QR680_003018</name>
</gene>
<reference evidence="3" key="1">
    <citation type="submission" date="2023-06" db="EMBL/GenBank/DDBJ databases">
        <title>Genomic analysis of the entomopathogenic nematode Steinernema hermaphroditum.</title>
        <authorList>
            <person name="Schwarz E.M."/>
            <person name="Heppert J.K."/>
            <person name="Baniya A."/>
            <person name="Schwartz H.T."/>
            <person name="Tan C.-H."/>
            <person name="Antoshechkin I."/>
            <person name="Sternberg P.W."/>
            <person name="Goodrich-Blair H."/>
            <person name="Dillman A.R."/>
        </authorList>
    </citation>
    <scope>NUCLEOTIDE SEQUENCE</scope>
    <source>
        <strain evidence="3">PS9179</strain>
        <tissue evidence="3">Whole animal</tissue>
    </source>
</reference>
<keyword evidence="2" id="KW-0732">Signal</keyword>
<organism evidence="3 4">
    <name type="scientific">Steinernema hermaphroditum</name>
    <dbReference type="NCBI Taxonomy" id="289476"/>
    <lineage>
        <taxon>Eukaryota</taxon>
        <taxon>Metazoa</taxon>
        <taxon>Ecdysozoa</taxon>
        <taxon>Nematoda</taxon>
        <taxon>Chromadorea</taxon>
        <taxon>Rhabditida</taxon>
        <taxon>Tylenchina</taxon>
        <taxon>Panagrolaimomorpha</taxon>
        <taxon>Strongyloidoidea</taxon>
        <taxon>Steinernematidae</taxon>
        <taxon>Steinernema</taxon>
    </lineage>
</organism>
<feature type="signal peptide" evidence="2">
    <location>
        <begin position="1"/>
        <end position="22"/>
    </location>
</feature>
<evidence type="ECO:0000256" key="1">
    <source>
        <dbReference type="SAM" id="Phobius"/>
    </source>
</evidence>
<comment type="caution">
    <text evidence="3">The sequence shown here is derived from an EMBL/GenBank/DDBJ whole genome shotgun (WGS) entry which is preliminary data.</text>
</comment>
<dbReference type="AlphaFoldDB" id="A0AA39H525"/>
<keyword evidence="4" id="KW-1185">Reference proteome</keyword>